<keyword evidence="1" id="KW-0472">Membrane</keyword>
<dbReference type="PANTHER" id="PTHR34144:SF8">
    <property type="entry name" value="GLYCOSYLTRANSFERASE FAMILY 69 PROTEIN"/>
    <property type="match status" value="1"/>
</dbReference>
<protein>
    <recommendedName>
        <fullName evidence="4">Glycosyltransferase family 69 protein</fullName>
    </recommendedName>
</protein>
<reference evidence="2 3" key="1">
    <citation type="submission" date="2018-02" db="EMBL/GenBank/DDBJ databases">
        <title>The genomes of Aspergillus section Nigri reveals drivers in fungal speciation.</title>
        <authorList>
            <consortium name="DOE Joint Genome Institute"/>
            <person name="Vesth T.C."/>
            <person name="Nybo J."/>
            <person name="Theobald S."/>
            <person name="Brandl J."/>
            <person name="Frisvad J.C."/>
            <person name="Nielsen K.F."/>
            <person name="Lyhne E.K."/>
            <person name="Kogle M.E."/>
            <person name="Kuo A."/>
            <person name="Riley R."/>
            <person name="Clum A."/>
            <person name="Nolan M."/>
            <person name="Lipzen A."/>
            <person name="Salamov A."/>
            <person name="Henrissat B."/>
            <person name="Wiebenga A."/>
            <person name="De vries R.P."/>
            <person name="Grigoriev I.V."/>
            <person name="Mortensen U.H."/>
            <person name="Andersen M.R."/>
            <person name="Baker S.E."/>
        </authorList>
    </citation>
    <scope>NUCLEOTIDE SEQUENCE [LARGE SCALE GENOMIC DNA]</scope>
    <source>
        <strain evidence="2 3">CBS 121057</strain>
    </source>
</reference>
<dbReference type="STRING" id="1448318.A0A319E9W9"/>
<feature type="transmembrane region" description="Helical" evidence="1">
    <location>
        <begin position="12"/>
        <end position="31"/>
    </location>
</feature>
<name>A0A319E9W9_ASPSB</name>
<gene>
    <name evidence="2" type="ORF">BO78DRAFT_396740</name>
</gene>
<dbReference type="PANTHER" id="PTHR34144">
    <property type="entry name" value="CHROMOSOME 8, WHOLE GENOME SHOTGUN SEQUENCE"/>
    <property type="match status" value="1"/>
</dbReference>
<dbReference type="OrthoDB" id="262547at2759"/>
<dbReference type="VEuPathDB" id="FungiDB:BO78DRAFT_396740"/>
<proteinExistence type="predicted"/>
<dbReference type="InterPro" id="IPR021047">
    <property type="entry name" value="Mannosyltransferase_CMT1"/>
</dbReference>
<keyword evidence="1" id="KW-1133">Transmembrane helix</keyword>
<dbReference type="AlphaFoldDB" id="A0A319E9W9"/>
<dbReference type="Proteomes" id="UP000248423">
    <property type="component" value="Unassembled WGS sequence"/>
</dbReference>
<keyword evidence="1" id="KW-0812">Transmembrane</keyword>
<dbReference type="Pfam" id="PF11735">
    <property type="entry name" value="CAP59_mtransfer"/>
    <property type="match status" value="1"/>
</dbReference>
<evidence type="ECO:0000313" key="2">
    <source>
        <dbReference type="EMBL" id="PYI06952.1"/>
    </source>
</evidence>
<evidence type="ECO:0000256" key="1">
    <source>
        <dbReference type="SAM" id="Phobius"/>
    </source>
</evidence>
<dbReference type="EMBL" id="KZ826345">
    <property type="protein sequence ID" value="PYI06952.1"/>
    <property type="molecule type" value="Genomic_DNA"/>
</dbReference>
<evidence type="ECO:0000313" key="3">
    <source>
        <dbReference type="Proteomes" id="UP000248423"/>
    </source>
</evidence>
<sequence length="440" mass="49278">MNVRRLVALCRLALGFLVVLIAVTGIFWPSYTHLPPHYRALRRSATQSGLSGRGNPHDEKIFIAAILYDRQGTLAGGRWGNALLQLIDLLGDDNVFLSIYENDGGVKGQQALQHLESQLPCNSSIQIDRHLDLNAFPRVTGPGGAQRIKRTNYLAELRNRALRPLDEHPDAKYDRILYLNDVIFDPIDVLHLLFSTNSDENGVAQYRAACAVDFTNAFKFYDTYATRDLNGYGIGLQFFPWFTTAGTGQSRKDVLAGKDAVRVRSCWGGMVAFDATYFQRRDNPVRFRADPDLFFDGSECCIIHADIQDSPSKEKPVADPGIYMNPFVRVAYDERSHAWLGVTRRFERLYPLAHNLASRLAGFPRYNPRRSEIPGQVVKETLWVSDATDARGGAFREVDRVAGNDGFCADGFGGFRGLQVIVEDRQPGQDGWEEIPMPAT</sequence>
<organism evidence="2 3">
    <name type="scientific">Aspergillus sclerotiicarbonarius (strain CBS 121057 / IBT 28362)</name>
    <dbReference type="NCBI Taxonomy" id="1448318"/>
    <lineage>
        <taxon>Eukaryota</taxon>
        <taxon>Fungi</taxon>
        <taxon>Dikarya</taxon>
        <taxon>Ascomycota</taxon>
        <taxon>Pezizomycotina</taxon>
        <taxon>Eurotiomycetes</taxon>
        <taxon>Eurotiomycetidae</taxon>
        <taxon>Eurotiales</taxon>
        <taxon>Aspergillaceae</taxon>
        <taxon>Aspergillus</taxon>
        <taxon>Aspergillus subgen. Circumdati</taxon>
    </lineage>
</organism>
<keyword evidence="3" id="KW-1185">Reference proteome</keyword>
<accession>A0A319E9W9</accession>
<evidence type="ECO:0008006" key="4">
    <source>
        <dbReference type="Google" id="ProtNLM"/>
    </source>
</evidence>